<comment type="subcellular location">
    <subcellularLocation>
        <location evidence="1">Cell membrane</location>
        <topology evidence="1">Multi-pass membrane protein</topology>
    </subcellularLocation>
</comment>
<keyword evidence="5 7" id="KW-0472">Membrane</keyword>
<evidence type="ECO:0000313" key="8">
    <source>
        <dbReference type="EMBL" id="MFF8278299.1"/>
    </source>
</evidence>
<accession>A0ABW6YEL3</accession>
<feature type="transmembrane region" description="Helical" evidence="7">
    <location>
        <begin position="180"/>
        <end position="200"/>
    </location>
</feature>
<keyword evidence="9" id="KW-1185">Reference proteome</keyword>
<evidence type="ECO:0000256" key="5">
    <source>
        <dbReference type="ARBA" id="ARBA00023136"/>
    </source>
</evidence>
<organism evidence="8 9">
    <name type="scientific">Streptomyces lateritius</name>
    <dbReference type="NCBI Taxonomy" id="67313"/>
    <lineage>
        <taxon>Bacteria</taxon>
        <taxon>Bacillati</taxon>
        <taxon>Actinomycetota</taxon>
        <taxon>Actinomycetes</taxon>
        <taxon>Kitasatosporales</taxon>
        <taxon>Streptomycetaceae</taxon>
        <taxon>Streptomyces</taxon>
    </lineage>
</organism>
<feature type="transmembrane region" description="Helical" evidence="7">
    <location>
        <begin position="151"/>
        <end position="174"/>
    </location>
</feature>
<dbReference type="PANTHER" id="PTHR23513:SF11">
    <property type="entry name" value="STAPHYLOFERRIN A TRANSPORTER"/>
    <property type="match status" value="1"/>
</dbReference>
<evidence type="ECO:0000313" key="9">
    <source>
        <dbReference type="Proteomes" id="UP001603013"/>
    </source>
</evidence>
<keyword evidence="3 7" id="KW-0812">Transmembrane</keyword>
<feature type="transmembrane region" description="Helical" evidence="7">
    <location>
        <begin position="31"/>
        <end position="52"/>
    </location>
</feature>
<dbReference type="SUPFAM" id="SSF103473">
    <property type="entry name" value="MFS general substrate transporter"/>
    <property type="match status" value="1"/>
</dbReference>
<evidence type="ECO:0000256" key="7">
    <source>
        <dbReference type="SAM" id="Phobius"/>
    </source>
</evidence>
<protein>
    <submittedName>
        <fullName evidence="8">MFS transporter</fullName>
    </submittedName>
</protein>
<feature type="transmembrane region" description="Helical" evidence="7">
    <location>
        <begin position="118"/>
        <end position="139"/>
    </location>
</feature>
<dbReference type="InterPro" id="IPR011701">
    <property type="entry name" value="MFS"/>
</dbReference>
<evidence type="ECO:0000256" key="6">
    <source>
        <dbReference type="SAM" id="MobiDB-lite"/>
    </source>
</evidence>
<feature type="transmembrane region" description="Helical" evidence="7">
    <location>
        <begin position="93"/>
        <end position="112"/>
    </location>
</feature>
<evidence type="ECO:0000256" key="1">
    <source>
        <dbReference type="ARBA" id="ARBA00004651"/>
    </source>
</evidence>
<dbReference type="PANTHER" id="PTHR23513">
    <property type="entry name" value="INTEGRAL MEMBRANE EFFLUX PROTEIN-RELATED"/>
    <property type="match status" value="1"/>
</dbReference>
<comment type="caution">
    <text evidence="8">The sequence shown here is derived from an EMBL/GenBank/DDBJ whole genome shotgun (WGS) entry which is preliminary data.</text>
</comment>
<keyword evidence="4 7" id="KW-1133">Transmembrane helix</keyword>
<dbReference type="Pfam" id="PF07690">
    <property type="entry name" value="MFS_1"/>
    <property type="match status" value="1"/>
</dbReference>
<dbReference type="Gene3D" id="1.20.1250.20">
    <property type="entry name" value="MFS general substrate transporter like domains"/>
    <property type="match status" value="1"/>
</dbReference>
<name>A0ABW6YEL3_9ACTN</name>
<evidence type="ECO:0000256" key="2">
    <source>
        <dbReference type="ARBA" id="ARBA00022475"/>
    </source>
</evidence>
<dbReference type="EMBL" id="JBIBSM010000010">
    <property type="protein sequence ID" value="MFF8278299.1"/>
    <property type="molecule type" value="Genomic_DNA"/>
</dbReference>
<reference evidence="8 9" key="1">
    <citation type="submission" date="2024-10" db="EMBL/GenBank/DDBJ databases">
        <title>The Natural Products Discovery Center: Release of the First 8490 Sequenced Strains for Exploring Actinobacteria Biosynthetic Diversity.</title>
        <authorList>
            <person name="Kalkreuter E."/>
            <person name="Kautsar S.A."/>
            <person name="Yang D."/>
            <person name="Bader C.D."/>
            <person name="Teijaro C.N."/>
            <person name="Fluegel L."/>
            <person name="Davis C.M."/>
            <person name="Simpson J.R."/>
            <person name="Lauterbach L."/>
            <person name="Steele A.D."/>
            <person name="Gui C."/>
            <person name="Meng S."/>
            <person name="Li G."/>
            <person name="Viehrig K."/>
            <person name="Ye F."/>
            <person name="Su P."/>
            <person name="Kiefer A.F."/>
            <person name="Nichols A."/>
            <person name="Cepeda A.J."/>
            <person name="Yan W."/>
            <person name="Fan B."/>
            <person name="Jiang Y."/>
            <person name="Adhikari A."/>
            <person name="Zheng C.-J."/>
            <person name="Schuster L."/>
            <person name="Cowan T.M."/>
            <person name="Smanski M.J."/>
            <person name="Chevrette M.G."/>
            <person name="De Carvalho L.P.S."/>
            <person name="Shen B."/>
        </authorList>
    </citation>
    <scope>NUCLEOTIDE SEQUENCE [LARGE SCALE GENOMIC DNA]</scope>
    <source>
        <strain evidence="8 9">NPDC015755</strain>
    </source>
</reference>
<gene>
    <name evidence="8" type="ORF">ACF05T_19670</name>
</gene>
<proteinExistence type="predicted"/>
<dbReference type="Proteomes" id="UP001603013">
    <property type="component" value="Unassembled WGS sequence"/>
</dbReference>
<keyword evidence="2" id="KW-1003">Cell membrane</keyword>
<feature type="transmembrane region" description="Helical" evidence="7">
    <location>
        <begin position="64"/>
        <end position="81"/>
    </location>
</feature>
<evidence type="ECO:0000256" key="3">
    <source>
        <dbReference type="ARBA" id="ARBA00022692"/>
    </source>
</evidence>
<dbReference type="RefSeq" id="WP_391935458.1">
    <property type="nucleotide sequence ID" value="NZ_JBIBSM010000010.1"/>
</dbReference>
<dbReference type="InterPro" id="IPR036259">
    <property type="entry name" value="MFS_trans_sf"/>
</dbReference>
<sequence>MGPEDGPGRRALRTELRAGIAAVWRVRELRAVTAATCLGFLGLGGLTTTAVLLSAERGRPGDGGVLMTAFAVGALVGALAVDRLWPRVPAERLVGAALLGTGVALAAAATVPSPLLRVVLFAAAGLCDGPLLTATLRIRAGHAPAGLRTQVFTLGAGLKISAAACGAALTGLATADVSPALLLLVAAALQVAAAGLHHLARRGPTRPPRSVPNGRCPRDDPASTPPGR</sequence>
<evidence type="ECO:0000256" key="4">
    <source>
        <dbReference type="ARBA" id="ARBA00022989"/>
    </source>
</evidence>
<feature type="region of interest" description="Disordered" evidence="6">
    <location>
        <begin position="200"/>
        <end position="228"/>
    </location>
</feature>